<dbReference type="GO" id="GO:0005543">
    <property type="term" value="F:phospholipid binding"/>
    <property type="evidence" value="ECO:0007669"/>
    <property type="project" value="TreeGrafter"/>
</dbReference>
<dbReference type="AlphaFoldDB" id="A0A8C0XLI4"/>
<comment type="subcellular location">
    <subcellularLocation>
        <location evidence="1">Membrane</location>
        <topology evidence="1">Single-pass membrane protein</topology>
    </subcellularLocation>
</comment>
<dbReference type="SUPFAM" id="SSF49562">
    <property type="entry name" value="C2 domain (Calcium/lipid-binding domain, CaLB)"/>
    <property type="match status" value="1"/>
</dbReference>
<evidence type="ECO:0000259" key="7">
    <source>
        <dbReference type="PROSITE" id="PS50004"/>
    </source>
</evidence>
<dbReference type="InterPro" id="IPR037725">
    <property type="entry name" value="C2F_Ferlin"/>
</dbReference>
<dbReference type="Ensembl" id="ENSCCNT00000035119.1">
    <property type="protein sequence ID" value="ENSCCNP00000027768.1"/>
    <property type="gene ID" value="ENSCCNG00000026818.1"/>
</dbReference>
<dbReference type="GO" id="GO:0001778">
    <property type="term" value="P:plasma membrane repair"/>
    <property type="evidence" value="ECO:0007669"/>
    <property type="project" value="TreeGrafter"/>
</dbReference>
<evidence type="ECO:0000256" key="6">
    <source>
        <dbReference type="SAM" id="MobiDB-lite"/>
    </source>
</evidence>
<dbReference type="GO" id="GO:0061025">
    <property type="term" value="P:membrane fusion"/>
    <property type="evidence" value="ECO:0007669"/>
    <property type="project" value="TreeGrafter"/>
</dbReference>
<keyword evidence="3" id="KW-0677">Repeat</keyword>
<proteinExistence type="predicted"/>
<evidence type="ECO:0000313" key="8">
    <source>
        <dbReference type="Ensembl" id="ENSCCNP00000027768.1"/>
    </source>
</evidence>
<dbReference type="InterPro" id="IPR000008">
    <property type="entry name" value="C2_dom"/>
</dbReference>
<evidence type="ECO:0000256" key="2">
    <source>
        <dbReference type="ARBA" id="ARBA00022692"/>
    </source>
</evidence>
<dbReference type="CDD" id="cd08374">
    <property type="entry name" value="C2F_Ferlin"/>
    <property type="match status" value="1"/>
</dbReference>
<evidence type="ECO:0000256" key="1">
    <source>
        <dbReference type="ARBA" id="ARBA00004167"/>
    </source>
</evidence>
<keyword evidence="4" id="KW-1133">Transmembrane helix</keyword>
<dbReference type="GO" id="GO:0005886">
    <property type="term" value="C:plasma membrane"/>
    <property type="evidence" value="ECO:0007669"/>
    <property type="project" value="TreeGrafter"/>
</dbReference>
<dbReference type="InterPro" id="IPR037721">
    <property type="entry name" value="Ferlin"/>
</dbReference>
<feature type="region of interest" description="Disordered" evidence="6">
    <location>
        <begin position="194"/>
        <end position="216"/>
    </location>
</feature>
<evidence type="ECO:0000256" key="4">
    <source>
        <dbReference type="ARBA" id="ARBA00022989"/>
    </source>
</evidence>
<dbReference type="PROSITE" id="PS50004">
    <property type="entry name" value="C2"/>
    <property type="match status" value="1"/>
</dbReference>
<accession>A0A8C0XLI4</accession>
<feature type="compositionally biased region" description="Basic and acidic residues" evidence="6">
    <location>
        <begin position="207"/>
        <end position="216"/>
    </location>
</feature>
<feature type="domain" description="C2" evidence="7">
    <location>
        <begin position="68"/>
        <end position="196"/>
    </location>
</feature>
<evidence type="ECO:0000256" key="5">
    <source>
        <dbReference type="ARBA" id="ARBA00023136"/>
    </source>
</evidence>
<dbReference type="PANTHER" id="PTHR12546">
    <property type="entry name" value="FER-1-LIKE"/>
    <property type="match status" value="1"/>
</dbReference>
<keyword evidence="5" id="KW-0472">Membrane</keyword>
<name>A0A8C0XLI4_CASCN</name>
<dbReference type="GO" id="GO:0033292">
    <property type="term" value="P:T-tubule organization"/>
    <property type="evidence" value="ECO:0007669"/>
    <property type="project" value="TreeGrafter"/>
</dbReference>
<dbReference type="InterPro" id="IPR035892">
    <property type="entry name" value="C2_domain_sf"/>
</dbReference>
<keyword evidence="2" id="KW-0812">Transmembrane</keyword>
<evidence type="ECO:0000256" key="3">
    <source>
        <dbReference type="ARBA" id="ARBA00022737"/>
    </source>
</evidence>
<reference evidence="8" key="1">
    <citation type="submission" date="2023-09" db="UniProtKB">
        <authorList>
            <consortium name="Ensembl"/>
        </authorList>
    </citation>
    <scope>IDENTIFICATION</scope>
</reference>
<dbReference type="PANTHER" id="PTHR12546:SF55">
    <property type="entry name" value="MYOFERLIN"/>
    <property type="match status" value="1"/>
</dbReference>
<sequence length="216" mass="24479">MPPSISEVNKILHQHLGAPEERLALHILRTQGLVPEHVETRTLHSTFQPNISQGKLQMWVDVFPKSLGPPGPPFNITPRKAKKYYLRVIIWNTKDVILDEKSITGEDMSDIYVKGWIPGKEENKQKTDVHYRSLDGEGNFNWRFVFPFDYLPAEQLCILAKKVSSERCQWEVDILGLPLLRTSEKVGDAQDLEGHGVQIPLGTGGESETHRSVDTC</sequence>
<protein>
    <recommendedName>
        <fullName evidence="7">C2 domain-containing protein</fullName>
    </recommendedName>
</protein>
<dbReference type="Gene3D" id="2.60.40.150">
    <property type="entry name" value="C2 domain"/>
    <property type="match status" value="1"/>
</dbReference>
<organism evidence="8">
    <name type="scientific">Castor canadensis</name>
    <name type="common">American beaver</name>
    <dbReference type="NCBI Taxonomy" id="51338"/>
    <lineage>
        <taxon>Eukaryota</taxon>
        <taxon>Metazoa</taxon>
        <taxon>Chordata</taxon>
        <taxon>Craniata</taxon>
        <taxon>Vertebrata</taxon>
        <taxon>Euteleostomi</taxon>
        <taxon>Mammalia</taxon>
        <taxon>Eutheria</taxon>
        <taxon>Euarchontoglires</taxon>
        <taxon>Glires</taxon>
        <taxon>Rodentia</taxon>
        <taxon>Castorimorpha</taxon>
        <taxon>Castoridae</taxon>
        <taxon>Castor</taxon>
    </lineage>
</organism>